<evidence type="ECO:0000313" key="6">
    <source>
        <dbReference type="EMBL" id="KAE9145417.1"/>
    </source>
</evidence>
<evidence type="ECO:0000313" key="19">
    <source>
        <dbReference type="Proteomes" id="UP000488956"/>
    </source>
</evidence>
<reference evidence="11 12" key="1">
    <citation type="submission" date="2018-08" db="EMBL/GenBank/DDBJ databases">
        <title>Genomic investigation of the strawberry pathogen Phytophthora fragariae indicates pathogenicity is determined by transcriptional variation in three key races.</title>
        <authorList>
            <person name="Adams T.M."/>
            <person name="Armitage A.D."/>
            <person name="Sobczyk M.K."/>
            <person name="Bates H.J."/>
            <person name="Dunwell J.M."/>
            <person name="Nellist C.F."/>
            <person name="Harrison R.J."/>
        </authorList>
    </citation>
    <scope>NUCLEOTIDE SEQUENCE [LARGE SCALE GENOMIC DNA]</scope>
    <source>
        <strain evidence="10 13">A4</strain>
        <strain evidence="9 14">BC-1</strain>
        <strain evidence="8 18">BC-23</strain>
        <strain evidence="7 12">NOV-27</strain>
        <strain evidence="6 15">NOV-5</strain>
        <strain evidence="5 16">NOV-71</strain>
        <strain evidence="2 11">NOV-9</strain>
        <strain evidence="4 19">ONT-3</strain>
        <strain evidence="3 17">SCRP245</strain>
    </source>
</reference>
<evidence type="ECO:0000313" key="7">
    <source>
        <dbReference type="EMBL" id="KAE9226481.1"/>
    </source>
</evidence>
<dbReference type="EMBL" id="QXFX01000530">
    <property type="protein sequence ID" value="KAE9112383.1"/>
    <property type="molecule type" value="Genomic_DNA"/>
</dbReference>
<feature type="compositionally biased region" description="Low complexity" evidence="1">
    <location>
        <begin position="1"/>
        <end position="13"/>
    </location>
</feature>
<evidence type="ECO:0000313" key="13">
    <source>
        <dbReference type="Proteomes" id="UP000437068"/>
    </source>
</evidence>
<evidence type="ECO:0000313" key="11">
    <source>
        <dbReference type="Proteomes" id="UP000429523"/>
    </source>
</evidence>
<dbReference type="Proteomes" id="UP000429523">
    <property type="component" value="Unassembled WGS sequence"/>
</dbReference>
<keyword evidence="12" id="KW-1185">Reference proteome</keyword>
<protein>
    <submittedName>
        <fullName evidence="10">Uncharacterized protein</fullName>
    </submittedName>
</protein>
<organism evidence="10 13">
    <name type="scientific">Phytophthora fragariae</name>
    <dbReference type="NCBI Taxonomy" id="53985"/>
    <lineage>
        <taxon>Eukaryota</taxon>
        <taxon>Sar</taxon>
        <taxon>Stramenopiles</taxon>
        <taxon>Oomycota</taxon>
        <taxon>Peronosporomycetes</taxon>
        <taxon>Peronosporales</taxon>
        <taxon>Peronosporaceae</taxon>
        <taxon>Phytophthora</taxon>
    </lineage>
</organism>
<evidence type="ECO:0000313" key="5">
    <source>
        <dbReference type="EMBL" id="KAE9130145.1"/>
    </source>
</evidence>
<dbReference type="EMBL" id="QXGD01000198">
    <property type="protein sequence ID" value="KAE9248228.1"/>
    <property type="molecule type" value="Genomic_DNA"/>
</dbReference>
<comment type="caution">
    <text evidence="10">The sequence shown here is derived from an EMBL/GenBank/DDBJ whole genome shotgun (WGS) entry which is preliminary data.</text>
</comment>
<dbReference type="Proteomes" id="UP000441208">
    <property type="component" value="Unassembled WGS sequence"/>
</dbReference>
<evidence type="ECO:0000313" key="12">
    <source>
        <dbReference type="Proteomes" id="UP000433483"/>
    </source>
</evidence>
<sequence length="55" mass="6118">MVTWCPMRSTPSTRPTPPRNRRALCCAVLGVAEGVGQPDLRDRRTTRSPWNPTAP</sequence>
<evidence type="ECO:0000313" key="18">
    <source>
        <dbReference type="Proteomes" id="UP000476176"/>
    </source>
</evidence>
<gene>
    <name evidence="10" type="ORF">PF001_g10334</name>
    <name evidence="9" type="ORF">PF002_g5890</name>
    <name evidence="8" type="ORF">PF004_g5229</name>
    <name evidence="7" type="ORF">PF005_g5110</name>
    <name evidence="6" type="ORF">PF006_g9720</name>
    <name evidence="5" type="ORF">PF007_g4639</name>
    <name evidence="2" type="ORF">PF009_g5809</name>
    <name evidence="4" type="ORF">PF010_g10468</name>
    <name evidence="3" type="ORF">PF011_g3139</name>
</gene>
<evidence type="ECO:0000313" key="8">
    <source>
        <dbReference type="EMBL" id="KAE9245434.1"/>
    </source>
</evidence>
<evidence type="ECO:0000256" key="1">
    <source>
        <dbReference type="SAM" id="MobiDB-lite"/>
    </source>
</evidence>
<evidence type="ECO:0000313" key="2">
    <source>
        <dbReference type="EMBL" id="KAE8944511.1"/>
    </source>
</evidence>
<feature type="region of interest" description="Disordered" evidence="1">
    <location>
        <begin position="1"/>
        <end position="20"/>
    </location>
</feature>
<dbReference type="Proteomes" id="UP000440732">
    <property type="component" value="Unassembled WGS sequence"/>
</dbReference>
<dbReference type="EMBL" id="QXFZ01000149">
    <property type="protein sequence ID" value="KAE9130145.1"/>
    <property type="molecule type" value="Genomic_DNA"/>
</dbReference>
<dbReference type="EMBL" id="QXFW01000102">
    <property type="protein sequence ID" value="KAE9025179.1"/>
    <property type="molecule type" value="Genomic_DNA"/>
</dbReference>
<evidence type="ECO:0000313" key="10">
    <source>
        <dbReference type="EMBL" id="KAE9310165.1"/>
    </source>
</evidence>
<name>A0A6A4DQ16_9STRA</name>
<dbReference type="EMBL" id="QXGF01000200">
    <property type="protein sequence ID" value="KAE8944511.1"/>
    <property type="molecule type" value="Genomic_DNA"/>
</dbReference>
<dbReference type="EMBL" id="QXGC01000193">
    <property type="protein sequence ID" value="KAE9245434.1"/>
    <property type="molecule type" value="Genomic_DNA"/>
</dbReference>
<dbReference type="Proteomes" id="UP000460718">
    <property type="component" value="Unassembled WGS sequence"/>
</dbReference>
<dbReference type="Proteomes" id="UP000433483">
    <property type="component" value="Unassembled WGS sequence"/>
</dbReference>
<evidence type="ECO:0000313" key="9">
    <source>
        <dbReference type="EMBL" id="KAE9248228.1"/>
    </source>
</evidence>
<dbReference type="Proteomes" id="UP000476176">
    <property type="component" value="Unassembled WGS sequence"/>
</dbReference>
<dbReference type="AlphaFoldDB" id="A0A6A4DQ16"/>
<evidence type="ECO:0000313" key="4">
    <source>
        <dbReference type="EMBL" id="KAE9112383.1"/>
    </source>
</evidence>
<dbReference type="Proteomes" id="UP000488956">
    <property type="component" value="Unassembled WGS sequence"/>
</dbReference>
<dbReference type="EMBL" id="QXGA01000472">
    <property type="protein sequence ID" value="KAE9145417.1"/>
    <property type="molecule type" value="Genomic_DNA"/>
</dbReference>
<dbReference type="EMBL" id="QXGB01000173">
    <property type="protein sequence ID" value="KAE9226481.1"/>
    <property type="molecule type" value="Genomic_DNA"/>
</dbReference>
<dbReference type="Proteomes" id="UP000437068">
    <property type="component" value="Unassembled WGS sequence"/>
</dbReference>
<evidence type="ECO:0000313" key="14">
    <source>
        <dbReference type="Proteomes" id="UP000440367"/>
    </source>
</evidence>
<evidence type="ECO:0000313" key="3">
    <source>
        <dbReference type="EMBL" id="KAE9025179.1"/>
    </source>
</evidence>
<dbReference type="Proteomes" id="UP000440367">
    <property type="component" value="Unassembled WGS sequence"/>
</dbReference>
<evidence type="ECO:0000313" key="17">
    <source>
        <dbReference type="Proteomes" id="UP000460718"/>
    </source>
</evidence>
<evidence type="ECO:0000313" key="16">
    <source>
        <dbReference type="Proteomes" id="UP000441208"/>
    </source>
</evidence>
<evidence type="ECO:0000313" key="15">
    <source>
        <dbReference type="Proteomes" id="UP000440732"/>
    </source>
</evidence>
<accession>A0A6A4DQ16</accession>
<proteinExistence type="predicted"/>
<feature type="region of interest" description="Disordered" evidence="1">
    <location>
        <begin position="34"/>
        <end position="55"/>
    </location>
</feature>
<dbReference type="EMBL" id="QXGE01000518">
    <property type="protein sequence ID" value="KAE9310165.1"/>
    <property type="molecule type" value="Genomic_DNA"/>
</dbReference>